<accession>C1BTP6</accession>
<dbReference type="EMBL" id="BT077975">
    <property type="protein sequence ID" value="ACO12399.1"/>
    <property type="molecule type" value="mRNA"/>
</dbReference>
<dbReference type="InterPro" id="IPR002624">
    <property type="entry name" value="DCK/DGK"/>
</dbReference>
<evidence type="ECO:0000313" key="5">
    <source>
        <dbReference type="EMBL" id="ACO12399.1"/>
    </source>
</evidence>
<proteinExistence type="evidence at transcript level"/>
<reference evidence="5" key="1">
    <citation type="submission" date="2009-06" db="EMBL/GenBank/DDBJ databases">
        <title>Lepeophtheirus salmonis ESTs and full-length cDNAs.</title>
        <authorList>
            <person name="Yasuike M."/>
            <person name="von Schalburg K."/>
            <person name="Cooper G."/>
            <person name="Leong J."/>
            <person name="Jones S.R.M."/>
            <person name="Koop B.F."/>
        </authorList>
    </citation>
    <scope>NUCLEOTIDE SEQUENCE</scope>
    <source>
        <strain evidence="5">Pacific form</strain>
        <tissue evidence="5">Whole</tissue>
    </source>
</reference>
<evidence type="ECO:0000256" key="1">
    <source>
        <dbReference type="ARBA" id="ARBA00007420"/>
    </source>
</evidence>
<organism evidence="5">
    <name type="scientific">Lepeophtheirus salmonis</name>
    <name type="common">Salmon louse</name>
    <name type="synonym">Caligus salmonis</name>
    <dbReference type="NCBI Taxonomy" id="72036"/>
    <lineage>
        <taxon>Eukaryota</taxon>
        <taxon>Metazoa</taxon>
        <taxon>Ecdysozoa</taxon>
        <taxon>Arthropoda</taxon>
        <taxon>Crustacea</taxon>
        <taxon>Multicrustacea</taxon>
        <taxon>Hexanauplia</taxon>
        <taxon>Copepoda</taxon>
        <taxon>Siphonostomatoida</taxon>
        <taxon>Caligidae</taxon>
        <taxon>Lepeophtheirus</taxon>
    </lineage>
</organism>
<dbReference type="OrthoDB" id="567086at2759"/>
<gene>
    <name evidence="5" type="primary">DNK</name>
</gene>
<dbReference type="AlphaFoldDB" id="C1BTP6"/>
<dbReference type="GO" id="GO:0005524">
    <property type="term" value="F:ATP binding"/>
    <property type="evidence" value="ECO:0007669"/>
    <property type="project" value="UniProtKB-KW"/>
</dbReference>
<keyword evidence="3" id="KW-0547">Nucleotide-binding</keyword>
<feature type="binding site" evidence="3">
    <location>
        <begin position="45"/>
        <end position="53"/>
    </location>
    <ligand>
        <name>ATP</name>
        <dbReference type="ChEBI" id="CHEBI:30616"/>
    </ligand>
</feature>
<dbReference type="SUPFAM" id="SSF52540">
    <property type="entry name" value="P-loop containing nucleoside triphosphate hydrolases"/>
    <property type="match status" value="1"/>
</dbReference>
<comment type="similarity">
    <text evidence="1">Belongs to the DCK/DGK family.</text>
</comment>
<keyword evidence="5" id="KW-0418">Kinase</keyword>
<dbReference type="InterPro" id="IPR027417">
    <property type="entry name" value="P-loop_NTPase"/>
</dbReference>
<dbReference type="Gene3D" id="3.40.50.300">
    <property type="entry name" value="P-loop containing nucleotide triphosphate hydrolases"/>
    <property type="match status" value="1"/>
</dbReference>
<dbReference type="Pfam" id="PF01712">
    <property type="entry name" value="dNK"/>
    <property type="match status" value="1"/>
</dbReference>
<dbReference type="CDD" id="cd01673">
    <property type="entry name" value="dNK"/>
    <property type="match status" value="1"/>
</dbReference>
<dbReference type="InterPro" id="IPR050566">
    <property type="entry name" value="Deoxyribonucleoside_kinase"/>
</dbReference>
<feature type="active site" description="Proton acceptor" evidence="2">
    <location>
        <position position="125"/>
    </location>
</feature>
<dbReference type="InterPro" id="IPR031314">
    <property type="entry name" value="DNK_dom"/>
</dbReference>
<dbReference type="GO" id="GO:0005739">
    <property type="term" value="C:mitochondrion"/>
    <property type="evidence" value="ECO:0007669"/>
    <property type="project" value="TreeGrafter"/>
</dbReference>
<evidence type="ECO:0000259" key="4">
    <source>
        <dbReference type="Pfam" id="PF01712"/>
    </source>
</evidence>
<feature type="binding site" evidence="3">
    <location>
        <begin position="186"/>
        <end position="190"/>
    </location>
    <ligand>
        <name>ATP</name>
        <dbReference type="ChEBI" id="CHEBI:30616"/>
    </ligand>
</feature>
<name>C1BTP6_LEPSM</name>
<evidence type="ECO:0000256" key="2">
    <source>
        <dbReference type="PIRSR" id="PIRSR000705-1"/>
    </source>
</evidence>
<dbReference type="PIRSF" id="PIRSF000705">
    <property type="entry name" value="DNK"/>
    <property type="match status" value="1"/>
</dbReference>
<sequence>MLLTNTLIRRAVRFRMQTIVDHCRQLHQGDKSARPKRPYTIVVEGNIGAGKTTFLQDIKELSPPGLIEVIEEPVDEWQAYKDKFNLMDMMYQDPKKWSFLFQVQVQLSMMKKYKTPYSRPIRIMERSLLSARFCFVENLYNNGFLEDAELHMLNDLYNFVIEHDCFICQTDLIVYLRTSPETAYQRMLQRSRSKAEKALPYNQFVQIHELHEDWLFRKTKFQPLSSRVVVIDGDEELEKMRLNYDEYQKVLLEDLPNL</sequence>
<evidence type="ECO:0000256" key="3">
    <source>
        <dbReference type="PIRSR" id="PIRSR000705-3"/>
    </source>
</evidence>
<keyword evidence="5" id="KW-0808">Transferase</keyword>
<dbReference type="GO" id="GO:0019136">
    <property type="term" value="F:deoxynucleoside kinase activity"/>
    <property type="evidence" value="ECO:0007669"/>
    <property type="project" value="InterPro"/>
</dbReference>
<feature type="domain" description="Deoxynucleoside kinase" evidence="4">
    <location>
        <begin position="41"/>
        <end position="240"/>
    </location>
</feature>
<dbReference type="PANTHER" id="PTHR10513:SF24">
    <property type="entry name" value="THYMIDINE KINASE 2, MITOCHONDRIAL"/>
    <property type="match status" value="1"/>
</dbReference>
<dbReference type="PANTHER" id="PTHR10513">
    <property type="entry name" value="DEOXYNUCLEOSIDE KINASE"/>
    <property type="match status" value="1"/>
</dbReference>
<keyword evidence="3" id="KW-0067">ATP-binding</keyword>
<protein>
    <submittedName>
        <fullName evidence="5">Deoxynucleoside kinase</fullName>
    </submittedName>
</protein>